<dbReference type="GO" id="GO:0003677">
    <property type="term" value="F:DNA binding"/>
    <property type="evidence" value="ECO:0007669"/>
    <property type="project" value="UniProtKB-KW"/>
</dbReference>
<dbReference type="InterPro" id="IPR001478">
    <property type="entry name" value="PDZ"/>
</dbReference>
<keyword evidence="5" id="KW-0804">Transcription</keyword>
<accession>A0A4R5QIK5</accession>
<dbReference type="InterPro" id="IPR036034">
    <property type="entry name" value="PDZ_sf"/>
</dbReference>
<feature type="compositionally biased region" description="Basic residues" evidence="6">
    <location>
        <begin position="1"/>
        <end position="19"/>
    </location>
</feature>
<dbReference type="Pfam" id="PF13365">
    <property type="entry name" value="Trypsin_2"/>
    <property type="match status" value="1"/>
</dbReference>
<organism evidence="8 9">
    <name type="scientific">Dankookia rubra</name>
    <dbReference type="NCBI Taxonomy" id="1442381"/>
    <lineage>
        <taxon>Bacteria</taxon>
        <taxon>Pseudomonadati</taxon>
        <taxon>Pseudomonadota</taxon>
        <taxon>Alphaproteobacteria</taxon>
        <taxon>Acetobacterales</taxon>
        <taxon>Roseomonadaceae</taxon>
        <taxon>Dankookia</taxon>
    </lineage>
</organism>
<dbReference type="PANTHER" id="PTHR43343:SF3">
    <property type="entry name" value="PROTEASE DO-LIKE 8, CHLOROPLASTIC"/>
    <property type="match status" value="1"/>
</dbReference>
<evidence type="ECO:0000256" key="5">
    <source>
        <dbReference type="ARBA" id="ARBA00023163"/>
    </source>
</evidence>
<dbReference type="AlphaFoldDB" id="A0A4R5QIK5"/>
<dbReference type="SUPFAM" id="SSF50156">
    <property type="entry name" value="PDZ domain-like"/>
    <property type="match status" value="1"/>
</dbReference>
<dbReference type="SMART" id="SM00228">
    <property type="entry name" value="PDZ"/>
    <property type="match status" value="1"/>
</dbReference>
<keyword evidence="9" id="KW-1185">Reference proteome</keyword>
<dbReference type="InterPro" id="IPR001289">
    <property type="entry name" value="NFYA"/>
</dbReference>
<evidence type="ECO:0000256" key="1">
    <source>
        <dbReference type="ARBA" id="ARBA00022670"/>
    </source>
</evidence>
<evidence type="ECO:0000313" key="8">
    <source>
        <dbReference type="EMBL" id="TDH62853.1"/>
    </source>
</evidence>
<dbReference type="PANTHER" id="PTHR43343">
    <property type="entry name" value="PEPTIDASE S12"/>
    <property type="match status" value="1"/>
</dbReference>
<dbReference type="InterPro" id="IPR051201">
    <property type="entry name" value="Chloro_Bact_Ser_Proteases"/>
</dbReference>
<dbReference type="GO" id="GO:0003700">
    <property type="term" value="F:DNA-binding transcription factor activity"/>
    <property type="evidence" value="ECO:0007669"/>
    <property type="project" value="InterPro"/>
</dbReference>
<comment type="caution">
    <text evidence="8">The sequence shown here is derived from an EMBL/GenBank/DDBJ whole genome shotgun (WGS) entry which is preliminary data.</text>
</comment>
<dbReference type="SUPFAM" id="SSF50494">
    <property type="entry name" value="Trypsin-like serine proteases"/>
    <property type="match status" value="1"/>
</dbReference>
<gene>
    <name evidence="8" type="ORF">E2C06_09160</name>
</gene>
<keyword evidence="2" id="KW-0378">Hydrolase</keyword>
<dbReference type="Gene3D" id="2.30.42.10">
    <property type="match status" value="1"/>
</dbReference>
<feature type="domain" description="PDZ" evidence="7">
    <location>
        <begin position="257"/>
        <end position="326"/>
    </location>
</feature>
<protein>
    <submittedName>
        <fullName evidence="8">Trypsin-like serine protease</fullName>
    </submittedName>
</protein>
<keyword evidence="3" id="KW-0805">Transcription regulation</keyword>
<dbReference type="EMBL" id="SMSJ01000008">
    <property type="protein sequence ID" value="TDH62853.1"/>
    <property type="molecule type" value="Genomic_DNA"/>
</dbReference>
<reference evidence="8 9" key="1">
    <citation type="journal article" date="2016" name="J. Microbiol.">
        <title>Dankookia rubra gen. nov., sp. nov., an alphaproteobacterium isolated from sediment of a shallow stream.</title>
        <authorList>
            <person name="Kim W.H."/>
            <person name="Kim D.H."/>
            <person name="Kang K."/>
            <person name="Ahn T.Y."/>
        </authorList>
    </citation>
    <scope>NUCLEOTIDE SEQUENCE [LARGE SCALE GENOMIC DNA]</scope>
    <source>
        <strain evidence="8 9">JCM30602</strain>
    </source>
</reference>
<evidence type="ECO:0000259" key="7">
    <source>
        <dbReference type="PROSITE" id="PS50106"/>
    </source>
</evidence>
<dbReference type="Proteomes" id="UP000295096">
    <property type="component" value="Unassembled WGS sequence"/>
</dbReference>
<keyword evidence="4" id="KW-0238">DNA-binding</keyword>
<evidence type="ECO:0000256" key="4">
    <source>
        <dbReference type="ARBA" id="ARBA00023125"/>
    </source>
</evidence>
<evidence type="ECO:0000313" key="9">
    <source>
        <dbReference type="Proteomes" id="UP000295096"/>
    </source>
</evidence>
<keyword evidence="1 8" id="KW-0645">Protease</keyword>
<dbReference type="InterPro" id="IPR041489">
    <property type="entry name" value="PDZ_6"/>
</dbReference>
<dbReference type="OrthoDB" id="9758917at2"/>
<evidence type="ECO:0000256" key="6">
    <source>
        <dbReference type="SAM" id="MobiDB-lite"/>
    </source>
</evidence>
<dbReference type="Pfam" id="PF17820">
    <property type="entry name" value="PDZ_6"/>
    <property type="match status" value="1"/>
</dbReference>
<name>A0A4R5QIK5_9PROT</name>
<dbReference type="PROSITE" id="PS51152">
    <property type="entry name" value="NFYA_HAP2_2"/>
    <property type="match status" value="1"/>
</dbReference>
<proteinExistence type="predicted"/>
<dbReference type="CDD" id="cd06779">
    <property type="entry name" value="cpPDZ_Deg_HtrA-like"/>
    <property type="match status" value="1"/>
</dbReference>
<dbReference type="InterPro" id="IPR009003">
    <property type="entry name" value="Peptidase_S1_PA"/>
</dbReference>
<dbReference type="GO" id="GO:0004252">
    <property type="term" value="F:serine-type endopeptidase activity"/>
    <property type="evidence" value="ECO:0007669"/>
    <property type="project" value="InterPro"/>
</dbReference>
<dbReference type="PRINTS" id="PR00834">
    <property type="entry name" value="PROTEASES2C"/>
</dbReference>
<dbReference type="PROSITE" id="PS50106">
    <property type="entry name" value="PDZ"/>
    <property type="match status" value="1"/>
</dbReference>
<sequence>MQAATRARRASTRSMRRPYRGSVRPAHHLGEPHGPNGRFVPAGPAAHLRRIMLDIPYAPDDTVLLDAYSRAVVAAVERVGPAVVHVAARQGAGSGVVVSPDGLILTNAHVVGDADAVQVTAAEGRPFAARLLGADLDTDLALLRAESAAALPAAELGDSAALKVGQLAVAIGNPLGFSSTVTAGVVSAVGRSLPGRGGRPIEDLVQTDAALNPGNSGGALVDGAGRVIGINTAIIAGAQGLCFAVAANTARLVLGQLVRFGRVRRAALGLTGQREAVPRRFARPLGVSQATGLLVAAVQPGGPAARAGIERGDLILTIAGLPVTGVDALLRWLTGERVGEAAEVLLLRRGDPRRLSVVPAERG</sequence>
<evidence type="ECO:0000256" key="2">
    <source>
        <dbReference type="ARBA" id="ARBA00022801"/>
    </source>
</evidence>
<evidence type="ECO:0000256" key="3">
    <source>
        <dbReference type="ARBA" id="ARBA00023015"/>
    </source>
</evidence>
<dbReference type="InterPro" id="IPR001940">
    <property type="entry name" value="Peptidase_S1C"/>
</dbReference>
<dbReference type="GO" id="GO:0006508">
    <property type="term" value="P:proteolysis"/>
    <property type="evidence" value="ECO:0007669"/>
    <property type="project" value="UniProtKB-KW"/>
</dbReference>
<dbReference type="Gene3D" id="2.40.10.120">
    <property type="match status" value="1"/>
</dbReference>
<feature type="region of interest" description="Disordered" evidence="6">
    <location>
        <begin position="1"/>
        <end position="39"/>
    </location>
</feature>